<sequence>MKTKFFGALASLTLALGVLAAVPGTARAGGGGDTGSGLDRGTEAARANDRTAGVRSGPGRRRYHRHGHYRRYR</sequence>
<comment type="caution">
    <text evidence="3">The sequence shown here is derived from an EMBL/GenBank/DDBJ whole genome shotgun (WGS) entry which is preliminary data.</text>
</comment>
<dbReference type="EMBL" id="JBEPNW010000007">
    <property type="protein sequence ID" value="MET3869901.1"/>
    <property type="molecule type" value="Genomic_DNA"/>
</dbReference>
<reference evidence="3 4" key="1">
    <citation type="submission" date="2024-06" db="EMBL/GenBank/DDBJ databases">
        <title>Genomics of switchgrass bacterial isolates.</title>
        <authorList>
            <person name="Shade A."/>
        </authorList>
    </citation>
    <scope>NUCLEOTIDE SEQUENCE [LARGE SCALE GENOMIC DNA]</scope>
    <source>
        <strain evidence="3 4">PvP084</strain>
    </source>
</reference>
<keyword evidence="2" id="KW-0732">Signal</keyword>
<feature type="chain" id="PRO_5045493487" evidence="2">
    <location>
        <begin position="21"/>
        <end position="73"/>
    </location>
</feature>
<dbReference type="Proteomes" id="UP001549119">
    <property type="component" value="Unassembled WGS sequence"/>
</dbReference>
<evidence type="ECO:0000256" key="1">
    <source>
        <dbReference type="SAM" id="MobiDB-lite"/>
    </source>
</evidence>
<feature type="compositionally biased region" description="Basic residues" evidence="1">
    <location>
        <begin position="58"/>
        <end position="73"/>
    </location>
</feature>
<evidence type="ECO:0000313" key="4">
    <source>
        <dbReference type="Proteomes" id="UP001549119"/>
    </source>
</evidence>
<keyword evidence="4" id="KW-1185">Reference proteome</keyword>
<name>A0ABV2NU13_9HYPH</name>
<gene>
    <name evidence="3" type="ORF">ABIC20_007286</name>
</gene>
<feature type="signal peptide" evidence="2">
    <location>
        <begin position="1"/>
        <end position="20"/>
    </location>
</feature>
<proteinExistence type="predicted"/>
<feature type="compositionally biased region" description="Basic and acidic residues" evidence="1">
    <location>
        <begin position="40"/>
        <end position="49"/>
    </location>
</feature>
<evidence type="ECO:0000256" key="2">
    <source>
        <dbReference type="SAM" id="SignalP"/>
    </source>
</evidence>
<feature type="region of interest" description="Disordered" evidence="1">
    <location>
        <begin position="25"/>
        <end position="73"/>
    </location>
</feature>
<accession>A0ABV2NU13</accession>
<protein>
    <submittedName>
        <fullName evidence="3">Uncharacterized protein</fullName>
    </submittedName>
</protein>
<organism evidence="3 4">
    <name type="scientific">Methylobacterium radiotolerans</name>
    <dbReference type="NCBI Taxonomy" id="31998"/>
    <lineage>
        <taxon>Bacteria</taxon>
        <taxon>Pseudomonadati</taxon>
        <taxon>Pseudomonadota</taxon>
        <taxon>Alphaproteobacteria</taxon>
        <taxon>Hyphomicrobiales</taxon>
        <taxon>Methylobacteriaceae</taxon>
        <taxon>Methylobacterium</taxon>
    </lineage>
</organism>
<evidence type="ECO:0000313" key="3">
    <source>
        <dbReference type="EMBL" id="MET3869901.1"/>
    </source>
</evidence>